<dbReference type="Pfam" id="PF01613">
    <property type="entry name" value="Flavin_Reduct"/>
    <property type="match status" value="1"/>
</dbReference>
<reference evidence="2 3" key="1">
    <citation type="journal article" date="2017" name="Int J Environ Stud">
        <title>Does the Miocene-Pliocene relict legume Oxytropis triphylla form nitrogen-fixing nodules with a combination of bacterial strains?</title>
        <authorList>
            <person name="Safronova V."/>
            <person name="Belimov A."/>
            <person name="Sazanova A."/>
            <person name="Kuznetsova I."/>
            <person name="Popova J."/>
            <person name="Andronov E."/>
            <person name="Verkhozina A."/>
            <person name="Tikhonovich I."/>
        </authorList>
    </citation>
    <scope>NUCLEOTIDE SEQUENCE [LARGE SCALE GENOMIC DNA]</scope>
    <source>
        <strain evidence="2 3">Tri-38</strain>
    </source>
</reference>
<dbReference type="InterPro" id="IPR002563">
    <property type="entry name" value="Flavin_Rdtase-like_dom"/>
</dbReference>
<protein>
    <submittedName>
        <fullName evidence="2">Flavin reductase</fullName>
    </submittedName>
</protein>
<name>A0A2N9W1R4_9HYPH</name>
<dbReference type="PANTHER" id="PTHR43812">
    <property type="entry name" value="BLR2425 PROTEIN"/>
    <property type="match status" value="1"/>
</dbReference>
<dbReference type="Proteomes" id="UP000232163">
    <property type="component" value="Unassembled WGS sequence"/>
</dbReference>
<feature type="domain" description="Flavin reductase like" evidence="1">
    <location>
        <begin position="20"/>
        <end position="170"/>
    </location>
</feature>
<dbReference type="GO" id="GO:0016646">
    <property type="term" value="F:oxidoreductase activity, acting on the CH-NH group of donors, NAD or NADP as acceptor"/>
    <property type="evidence" value="ECO:0007669"/>
    <property type="project" value="UniProtKB-ARBA"/>
</dbReference>
<organism evidence="2 3">
    <name type="scientific">Phyllobacterium zundukense</name>
    <dbReference type="NCBI Taxonomy" id="1867719"/>
    <lineage>
        <taxon>Bacteria</taxon>
        <taxon>Pseudomonadati</taxon>
        <taxon>Pseudomonadota</taxon>
        <taxon>Alphaproteobacteria</taxon>
        <taxon>Hyphomicrobiales</taxon>
        <taxon>Phyllobacteriaceae</taxon>
        <taxon>Phyllobacterium</taxon>
    </lineage>
</organism>
<dbReference type="SUPFAM" id="SSF50475">
    <property type="entry name" value="FMN-binding split barrel"/>
    <property type="match status" value="1"/>
</dbReference>
<dbReference type="KEGG" id="pht:BLM14_07820"/>
<dbReference type="SMART" id="SM00903">
    <property type="entry name" value="Flavin_Reduct"/>
    <property type="match status" value="1"/>
</dbReference>
<dbReference type="GO" id="GO:0010181">
    <property type="term" value="F:FMN binding"/>
    <property type="evidence" value="ECO:0007669"/>
    <property type="project" value="InterPro"/>
</dbReference>
<sequence>MFYRYEDGHGLPHDPLKAIVSPRPIGWISSRSKEGKVNLAPYSFFNMISTKPCMLMFSSEGYKDSVAFIEETGEFAANLVSANLSVAMNATSVNAPRGVSEFEYSGLTPTDCTLIGAPRVAEAYATLECVLTDVQNPKDRHGNPVSAFVVIGEVVGVHINEAILTNGLVDMTKAQPVSRLGYMDFASVSETFQMFRPRWNESGS</sequence>
<keyword evidence="3" id="KW-1185">Reference proteome</keyword>
<evidence type="ECO:0000259" key="1">
    <source>
        <dbReference type="SMART" id="SM00903"/>
    </source>
</evidence>
<gene>
    <name evidence="2" type="ORF">B5P45_06710</name>
</gene>
<dbReference type="EMBL" id="MZMT01000017">
    <property type="protein sequence ID" value="PIO45682.1"/>
    <property type="molecule type" value="Genomic_DNA"/>
</dbReference>
<dbReference type="AlphaFoldDB" id="A0A2N9W1R4"/>
<dbReference type="Gene3D" id="2.30.110.10">
    <property type="entry name" value="Electron Transport, Fmn-binding Protein, Chain A"/>
    <property type="match status" value="1"/>
</dbReference>
<accession>A0A2N9W1R4</accession>
<dbReference type="OrthoDB" id="9783347at2"/>
<evidence type="ECO:0000313" key="3">
    <source>
        <dbReference type="Proteomes" id="UP000232163"/>
    </source>
</evidence>
<dbReference type="RefSeq" id="WP_099998874.1">
    <property type="nucleotide sequence ID" value="NZ_CP017940.1"/>
</dbReference>
<evidence type="ECO:0000313" key="2">
    <source>
        <dbReference type="EMBL" id="PIO45682.1"/>
    </source>
</evidence>
<comment type="caution">
    <text evidence="2">The sequence shown here is derived from an EMBL/GenBank/DDBJ whole genome shotgun (WGS) entry which is preliminary data.</text>
</comment>
<dbReference type="PANTHER" id="PTHR43812:SF2">
    <property type="entry name" value="FLAVIN REDUCTASE LIKE DOMAIN-CONTAINING PROTEIN"/>
    <property type="match status" value="1"/>
</dbReference>
<dbReference type="InterPro" id="IPR012349">
    <property type="entry name" value="Split_barrel_FMN-bd"/>
</dbReference>
<proteinExistence type="predicted"/>